<evidence type="ECO:0000256" key="1">
    <source>
        <dbReference type="SAM" id="Phobius"/>
    </source>
</evidence>
<dbReference type="KEGG" id="dco:SAMEA4475696_1977"/>
<keyword evidence="1" id="KW-0812">Transmembrane</keyword>
<sequence length="84" mass="8591">MSFGSDAVSRPDAARGAEVGANRAVLASAVVTGVAVLVVLMVVGPSLVGDPRLLFAALLIAASVTAGTVAVRDASVLRWPWQRY</sequence>
<protein>
    <submittedName>
        <fullName evidence="2">Uncharacterized protein</fullName>
    </submittedName>
</protein>
<dbReference type="EMBL" id="LT906453">
    <property type="protein sequence ID" value="SNV24078.1"/>
    <property type="molecule type" value="Genomic_DNA"/>
</dbReference>
<feature type="transmembrane region" description="Helical" evidence="1">
    <location>
        <begin position="53"/>
        <end position="71"/>
    </location>
</feature>
<accession>A0A239VQY2</accession>
<reference evidence="2 3" key="1">
    <citation type="submission" date="2017-06" db="EMBL/GenBank/DDBJ databases">
        <authorList>
            <consortium name="Pathogen Informatics"/>
        </authorList>
    </citation>
    <scope>NUCLEOTIDE SEQUENCE [LARGE SCALE GENOMIC DNA]</scope>
    <source>
        <strain evidence="2 3">NCTC13039</strain>
    </source>
</reference>
<keyword evidence="1" id="KW-0472">Membrane</keyword>
<keyword evidence="1" id="KW-1133">Transmembrane helix</keyword>
<organism evidence="2 3">
    <name type="scientific">Dermatophilus congolensis</name>
    <dbReference type="NCBI Taxonomy" id="1863"/>
    <lineage>
        <taxon>Bacteria</taxon>
        <taxon>Bacillati</taxon>
        <taxon>Actinomycetota</taxon>
        <taxon>Actinomycetes</taxon>
        <taxon>Micrococcales</taxon>
        <taxon>Dermatophilaceae</taxon>
        <taxon>Dermatophilus</taxon>
    </lineage>
</organism>
<evidence type="ECO:0000313" key="2">
    <source>
        <dbReference type="EMBL" id="SNV24078.1"/>
    </source>
</evidence>
<keyword evidence="3" id="KW-1185">Reference proteome</keyword>
<dbReference type="GeneID" id="63460611"/>
<proteinExistence type="predicted"/>
<dbReference type="RefSeq" id="WP_154657564.1">
    <property type="nucleotide sequence ID" value="NZ_JAAFNI010000001.1"/>
</dbReference>
<evidence type="ECO:0000313" key="3">
    <source>
        <dbReference type="Proteomes" id="UP000242637"/>
    </source>
</evidence>
<name>A0A239VQY2_9MICO</name>
<dbReference type="Proteomes" id="UP000242637">
    <property type="component" value="Chromosome 1"/>
</dbReference>
<gene>
    <name evidence="2" type="ORF">SAMEA4475696_01977</name>
</gene>
<dbReference type="AlphaFoldDB" id="A0A239VQY2"/>
<feature type="transmembrane region" description="Helical" evidence="1">
    <location>
        <begin position="24"/>
        <end position="47"/>
    </location>
</feature>